<dbReference type="Pfam" id="PF14432">
    <property type="entry name" value="DYW_deaminase"/>
    <property type="match status" value="1"/>
</dbReference>
<dbReference type="Proteomes" id="UP000243459">
    <property type="component" value="Chromosome 10"/>
</dbReference>
<dbReference type="PANTHER" id="PTHR24015:SF1832">
    <property type="entry name" value="OS03G0241800 PROTEIN"/>
    <property type="match status" value="1"/>
</dbReference>
<dbReference type="GO" id="GO:0008270">
    <property type="term" value="F:zinc ion binding"/>
    <property type="evidence" value="ECO:0007669"/>
    <property type="project" value="InterPro"/>
</dbReference>
<evidence type="ECO:0000313" key="5">
    <source>
        <dbReference type="EMBL" id="ONK57224.1"/>
    </source>
</evidence>
<comment type="similarity">
    <text evidence="1">Belongs to the PPR family. PCMP-H subfamily.</text>
</comment>
<dbReference type="InterPro" id="IPR011990">
    <property type="entry name" value="TPR-like_helical_dom_sf"/>
</dbReference>
<dbReference type="PROSITE" id="PS51375">
    <property type="entry name" value="PPR"/>
    <property type="match status" value="6"/>
</dbReference>
<keyword evidence="6" id="KW-1185">Reference proteome</keyword>
<evidence type="ECO:0000256" key="2">
    <source>
        <dbReference type="ARBA" id="ARBA00022737"/>
    </source>
</evidence>
<dbReference type="InterPro" id="IPR032867">
    <property type="entry name" value="DYW_dom"/>
</dbReference>
<accession>A0A5P1E3M7</accession>
<proteinExistence type="inferred from homology"/>
<evidence type="ECO:0000313" key="6">
    <source>
        <dbReference type="Proteomes" id="UP000243459"/>
    </source>
</evidence>
<feature type="repeat" description="PPR" evidence="3">
    <location>
        <begin position="230"/>
        <end position="264"/>
    </location>
</feature>
<reference evidence="6" key="1">
    <citation type="journal article" date="2017" name="Nat. Commun.">
        <title>The asparagus genome sheds light on the origin and evolution of a young Y chromosome.</title>
        <authorList>
            <person name="Harkess A."/>
            <person name="Zhou J."/>
            <person name="Xu C."/>
            <person name="Bowers J.E."/>
            <person name="Van der Hulst R."/>
            <person name="Ayyampalayam S."/>
            <person name="Mercati F."/>
            <person name="Riccardi P."/>
            <person name="McKain M.R."/>
            <person name="Kakrana A."/>
            <person name="Tang H."/>
            <person name="Ray J."/>
            <person name="Groenendijk J."/>
            <person name="Arikit S."/>
            <person name="Mathioni S.M."/>
            <person name="Nakano M."/>
            <person name="Shan H."/>
            <person name="Telgmann-Rauber A."/>
            <person name="Kanno A."/>
            <person name="Yue Z."/>
            <person name="Chen H."/>
            <person name="Li W."/>
            <person name="Chen Y."/>
            <person name="Xu X."/>
            <person name="Zhang Y."/>
            <person name="Luo S."/>
            <person name="Chen H."/>
            <person name="Gao J."/>
            <person name="Mao Z."/>
            <person name="Pires J.C."/>
            <person name="Luo M."/>
            <person name="Kudrna D."/>
            <person name="Wing R.A."/>
            <person name="Meyers B.C."/>
            <person name="Yi K."/>
            <person name="Kong H."/>
            <person name="Lavrijsen P."/>
            <person name="Sunseri F."/>
            <person name="Falavigna A."/>
            <person name="Ye Y."/>
            <person name="Leebens-Mack J.H."/>
            <person name="Chen G."/>
        </authorList>
    </citation>
    <scope>NUCLEOTIDE SEQUENCE [LARGE SCALE GENOMIC DNA]</scope>
    <source>
        <strain evidence="6">cv. DH0086</strain>
    </source>
</reference>
<feature type="repeat" description="PPR" evidence="3">
    <location>
        <begin position="504"/>
        <end position="534"/>
    </location>
</feature>
<feature type="repeat" description="PPR" evidence="3">
    <location>
        <begin position="129"/>
        <end position="163"/>
    </location>
</feature>
<dbReference type="Gramene" id="ONK57224">
    <property type="protein sequence ID" value="ONK57224"/>
    <property type="gene ID" value="A4U43_C10F17880"/>
</dbReference>
<dbReference type="Pfam" id="PF01535">
    <property type="entry name" value="PPR"/>
    <property type="match status" value="4"/>
</dbReference>
<protein>
    <recommendedName>
        <fullName evidence="4">DYW domain-containing protein</fullName>
    </recommendedName>
</protein>
<gene>
    <name evidence="5" type="ORF">A4U43_C10F17880</name>
</gene>
<organism evidence="5 6">
    <name type="scientific">Asparagus officinalis</name>
    <name type="common">Garden asparagus</name>
    <dbReference type="NCBI Taxonomy" id="4686"/>
    <lineage>
        <taxon>Eukaryota</taxon>
        <taxon>Viridiplantae</taxon>
        <taxon>Streptophyta</taxon>
        <taxon>Embryophyta</taxon>
        <taxon>Tracheophyta</taxon>
        <taxon>Spermatophyta</taxon>
        <taxon>Magnoliopsida</taxon>
        <taxon>Liliopsida</taxon>
        <taxon>Asparagales</taxon>
        <taxon>Asparagaceae</taxon>
        <taxon>Asparagoideae</taxon>
        <taxon>Asparagus</taxon>
    </lineage>
</organism>
<dbReference type="Pfam" id="PF20431">
    <property type="entry name" value="E_motif"/>
    <property type="match status" value="1"/>
</dbReference>
<sequence>MFLKSNKFLSLHKPLNFSHNNLFNFLNKPNRIWLLFSTQSVSSVAVKKSIEEQLHLPTSKLDISTYIKLLDSCLKSKSHHQGKKIHEHILKNNTHITNPVLLEKLALLYLSCDETATARHLFDKIPQPKIFLWNAMIRSYSWNGPFDKAIEIYHRMLESGVAPNKFTFPFVLKACSGLLALDEGIGIHNYAKTVGLDSDVFVATALIDMYMKCGVLNDSRVVFDAMEKRDVVAWNAMISGFSLHGLYDDTIIFLLEMQRSGICPNSSTIVGLLPVVGQVKGSKQGKSIHGFCLRRGFDRVDVSVDTALLDMYAKSELLHYACRIFDMMSFKNEVTWSAMIGGYVICDKMVEALAIFDKMINDAPENVGPTALACVIRACARLADVGKGKGIHCYLVKSGFLVDTTIANSLLSMYSKAGSMDYAMQLFNEVEPKDTVTYSAIISGCVHNGNAMEAFNLFKRMQIAKIEPDIATMVGILPACSHLAALQHGKYSHGSVIVRGFASDISVCNSLIDMYAKCGRIDFSREVFNRMLRRDIVSWNAIIAGYGIHGLGKEAISLFKTMEIKGLIPDDITFVCLISACSHSGLITEGKHLYQTMIQAYRIIPRMEHYICFVDLLGRGGLLNEAWDFIQGMPFKPDVRVWGALLGACRVHKNIEIGEEVSRIIQNIGPEGTGNFVLLSNMYSAAGRHDEAARVRIAQREKGFKKSPGSSWIEIGGIVHAFIGGDQSHPRSSSIYKKLKDLLVEIRKLGYRADTSFVLQDVDEEEKENALLFHSEKLAIAFGILSLSCEQPIVVTKNLRVCGDCHTAIKFISLVEKRTITVRDATRFHHFKEGVCNCGDFW</sequence>
<dbReference type="Pfam" id="PF13041">
    <property type="entry name" value="PPR_2"/>
    <property type="match status" value="3"/>
</dbReference>
<dbReference type="AlphaFoldDB" id="A0A5P1E3M7"/>
<dbReference type="OMA" id="MQACNVE"/>
<feature type="repeat" description="PPR" evidence="3">
    <location>
        <begin position="332"/>
        <end position="362"/>
    </location>
</feature>
<feature type="domain" description="DYW" evidence="4">
    <location>
        <begin position="750"/>
        <end position="842"/>
    </location>
</feature>
<dbReference type="OrthoDB" id="185373at2759"/>
<evidence type="ECO:0000256" key="1">
    <source>
        <dbReference type="ARBA" id="ARBA00006643"/>
    </source>
</evidence>
<dbReference type="FunFam" id="1.25.40.10:FF:000073">
    <property type="entry name" value="Pentatricopeptide repeat-containing protein chloroplastic"/>
    <property type="match status" value="1"/>
</dbReference>
<dbReference type="FunFam" id="1.25.40.10:FF:000682">
    <property type="entry name" value="Pentatricopeptide repeat-containing protein At3g16610"/>
    <property type="match status" value="1"/>
</dbReference>
<dbReference type="Gene3D" id="1.25.40.10">
    <property type="entry name" value="Tetratricopeptide repeat domain"/>
    <property type="match status" value="6"/>
</dbReference>
<evidence type="ECO:0000256" key="3">
    <source>
        <dbReference type="PROSITE-ProRule" id="PRU00708"/>
    </source>
</evidence>
<dbReference type="NCBIfam" id="TIGR00756">
    <property type="entry name" value="PPR"/>
    <property type="match status" value="6"/>
</dbReference>
<dbReference type="GO" id="GO:0009451">
    <property type="term" value="P:RNA modification"/>
    <property type="evidence" value="ECO:0007669"/>
    <property type="project" value="InterPro"/>
</dbReference>
<feature type="repeat" description="PPR" evidence="3">
    <location>
        <begin position="535"/>
        <end position="569"/>
    </location>
</feature>
<dbReference type="InterPro" id="IPR046960">
    <property type="entry name" value="PPR_At4g14850-like_plant"/>
</dbReference>
<name>A0A5P1E3M7_ASPOF</name>
<keyword evidence="2" id="KW-0677">Repeat</keyword>
<dbReference type="GO" id="GO:0003729">
    <property type="term" value="F:mRNA binding"/>
    <property type="evidence" value="ECO:0007669"/>
    <property type="project" value="UniProtKB-ARBA"/>
</dbReference>
<dbReference type="FunFam" id="1.25.40.10:FF:000690">
    <property type="entry name" value="Pentatricopeptide repeat-containing protein"/>
    <property type="match status" value="1"/>
</dbReference>
<dbReference type="PANTHER" id="PTHR24015">
    <property type="entry name" value="OS07G0578800 PROTEIN-RELATED"/>
    <property type="match status" value="1"/>
</dbReference>
<evidence type="ECO:0000259" key="4">
    <source>
        <dbReference type="Pfam" id="PF14432"/>
    </source>
</evidence>
<feature type="repeat" description="PPR" evidence="3">
    <location>
        <begin position="434"/>
        <end position="468"/>
    </location>
</feature>
<dbReference type="InterPro" id="IPR002885">
    <property type="entry name" value="PPR_rpt"/>
</dbReference>
<dbReference type="InterPro" id="IPR046848">
    <property type="entry name" value="E_motif"/>
</dbReference>
<dbReference type="EMBL" id="CM007390">
    <property type="protein sequence ID" value="ONK57224.1"/>
    <property type="molecule type" value="Genomic_DNA"/>
</dbReference>